<dbReference type="Pfam" id="PF02563">
    <property type="entry name" value="Poly_export"/>
    <property type="match status" value="1"/>
</dbReference>
<keyword evidence="1 2" id="KW-0732">Signal</keyword>
<dbReference type="PANTHER" id="PTHR33619">
    <property type="entry name" value="POLYSACCHARIDE EXPORT PROTEIN GFCE-RELATED"/>
    <property type="match status" value="1"/>
</dbReference>
<feature type="domain" description="Polysaccharide export protein N-terminal" evidence="3">
    <location>
        <begin position="47"/>
        <end position="119"/>
    </location>
</feature>
<dbReference type="Proteomes" id="UP000019141">
    <property type="component" value="Unassembled WGS sequence"/>
</dbReference>
<dbReference type="InterPro" id="IPR049712">
    <property type="entry name" value="Poly_export"/>
</dbReference>
<feature type="non-terminal residue" evidence="4">
    <location>
        <position position="172"/>
    </location>
</feature>
<feature type="chain" id="PRO_5004846147" description="Polysaccharide export protein N-terminal domain-containing protein" evidence="2">
    <location>
        <begin position="28"/>
        <end position="172"/>
    </location>
</feature>
<proteinExistence type="predicted"/>
<dbReference type="HOGENOM" id="CLU_038343_5_2_7"/>
<gene>
    <name evidence="4" type="ORF">ETSY1_04385</name>
</gene>
<dbReference type="EMBL" id="AZHW01000167">
    <property type="protein sequence ID" value="ETX02201.1"/>
    <property type="molecule type" value="Genomic_DNA"/>
</dbReference>
<dbReference type="AlphaFoldDB" id="W4LWQ6"/>
<reference evidence="4 5" key="1">
    <citation type="journal article" date="2014" name="Nature">
        <title>An environmental bacterial taxon with a large and distinct metabolic repertoire.</title>
        <authorList>
            <person name="Wilson M.C."/>
            <person name="Mori T."/>
            <person name="Ruckert C."/>
            <person name="Uria A.R."/>
            <person name="Helf M.J."/>
            <person name="Takada K."/>
            <person name="Gernert C."/>
            <person name="Steffens U.A."/>
            <person name="Heycke N."/>
            <person name="Schmitt S."/>
            <person name="Rinke C."/>
            <person name="Helfrich E.J."/>
            <person name="Brachmann A.O."/>
            <person name="Gurgui C."/>
            <person name="Wakimoto T."/>
            <person name="Kracht M."/>
            <person name="Crusemann M."/>
            <person name="Hentschel U."/>
            <person name="Abe I."/>
            <person name="Matsunaga S."/>
            <person name="Kalinowski J."/>
            <person name="Takeyama H."/>
            <person name="Piel J."/>
        </authorList>
    </citation>
    <scope>NUCLEOTIDE SEQUENCE [LARGE SCALE GENOMIC DNA]</scope>
    <source>
        <strain evidence="5">TSY1</strain>
    </source>
</reference>
<name>W4LWQ6_ENTF1</name>
<organism evidence="4 5">
    <name type="scientific">Entotheonella factor</name>
    <dbReference type="NCBI Taxonomy" id="1429438"/>
    <lineage>
        <taxon>Bacteria</taxon>
        <taxon>Pseudomonadati</taxon>
        <taxon>Nitrospinota/Tectimicrobiota group</taxon>
        <taxon>Candidatus Tectimicrobiota</taxon>
        <taxon>Candidatus Entotheonellia</taxon>
        <taxon>Candidatus Entotheonellales</taxon>
        <taxon>Candidatus Entotheonellaceae</taxon>
        <taxon>Candidatus Entotheonella</taxon>
    </lineage>
</organism>
<evidence type="ECO:0000256" key="2">
    <source>
        <dbReference type="SAM" id="SignalP"/>
    </source>
</evidence>
<keyword evidence="5" id="KW-1185">Reference proteome</keyword>
<evidence type="ECO:0000259" key="3">
    <source>
        <dbReference type="Pfam" id="PF02563"/>
    </source>
</evidence>
<dbReference type="PANTHER" id="PTHR33619:SF3">
    <property type="entry name" value="POLYSACCHARIDE EXPORT PROTEIN GFCE-RELATED"/>
    <property type="match status" value="1"/>
</dbReference>
<comment type="caution">
    <text evidence="4">The sequence shown here is derived from an EMBL/GenBank/DDBJ whole genome shotgun (WGS) entry which is preliminary data.</text>
</comment>
<feature type="signal peptide" evidence="2">
    <location>
        <begin position="1"/>
        <end position="27"/>
    </location>
</feature>
<evidence type="ECO:0000313" key="5">
    <source>
        <dbReference type="Proteomes" id="UP000019141"/>
    </source>
</evidence>
<sequence length="172" mass="19467">MLRNLFLLCLVIDVLMGCATSPTSSSAAETWSQHVHRESTVPVTNLRYTLGPLDILEITLYERPELKREVTISRQGTFRYPLIGQVRARGLTVAQLERRLTQRLQRAHIDKPHVVVTVKAYHNRHIFLLGQVQAPGVYSLPDHVELKELIVQAQGLTSEADDYLINSSCQLL</sequence>
<protein>
    <recommendedName>
        <fullName evidence="3">Polysaccharide export protein N-terminal domain-containing protein</fullName>
    </recommendedName>
</protein>
<evidence type="ECO:0000256" key="1">
    <source>
        <dbReference type="ARBA" id="ARBA00022729"/>
    </source>
</evidence>
<evidence type="ECO:0000313" key="4">
    <source>
        <dbReference type="EMBL" id="ETX02201.1"/>
    </source>
</evidence>
<dbReference type="InterPro" id="IPR003715">
    <property type="entry name" value="Poly_export_N"/>
</dbReference>
<dbReference type="Gene3D" id="3.10.560.10">
    <property type="entry name" value="Outer membrane lipoprotein wza domain like"/>
    <property type="match status" value="1"/>
</dbReference>
<accession>W4LWQ6</accession>
<dbReference type="GO" id="GO:0015159">
    <property type="term" value="F:polysaccharide transmembrane transporter activity"/>
    <property type="evidence" value="ECO:0007669"/>
    <property type="project" value="InterPro"/>
</dbReference>
<dbReference type="Gene3D" id="3.30.1950.10">
    <property type="entry name" value="wza like domain"/>
    <property type="match status" value="1"/>
</dbReference>